<dbReference type="EMBL" id="KI545953">
    <property type="protein sequence ID" value="EST49223.1"/>
    <property type="molecule type" value="Genomic_DNA"/>
</dbReference>
<accession>V6LYB3</accession>
<feature type="transmembrane region" description="Helical" evidence="9">
    <location>
        <begin position="75"/>
        <end position="94"/>
    </location>
</feature>
<keyword evidence="13" id="KW-1185">Reference proteome</keyword>
<comment type="subcellular location">
    <subcellularLocation>
        <location evidence="1">Membrane</location>
    </subcellularLocation>
</comment>
<dbReference type="GO" id="GO:0006629">
    <property type="term" value="P:lipid metabolic process"/>
    <property type="evidence" value="ECO:0007669"/>
    <property type="project" value="UniProtKB-KW"/>
</dbReference>
<dbReference type="EMBL" id="AUWU02000007">
    <property type="protein sequence ID" value="KAH0570474.1"/>
    <property type="molecule type" value="Genomic_DNA"/>
</dbReference>
<dbReference type="SUPFAM" id="SSF69593">
    <property type="entry name" value="Glycerol-3-phosphate (1)-acyltransferase"/>
    <property type="match status" value="1"/>
</dbReference>
<evidence type="ECO:0000256" key="2">
    <source>
        <dbReference type="ARBA" id="ARBA00008655"/>
    </source>
</evidence>
<evidence type="ECO:0000256" key="4">
    <source>
        <dbReference type="ARBA" id="ARBA00022692"/>
    </source>
</evidence>
<dbReference type="VEuPathDB" id="GiardiaDB:SS50377_26754"/>
<keyword evidence="6" id="KW-0443">Lipid metabolism</keyword>
<keyword evidence="4 9" id="KW-0812">Transmembrane</keyword>
<evidence type="ECO:0000256" key="1">
    <source>
        <dbReference type="ARBA" id="ARBA00004370"/>
    </source>
</evidence>
<feature type="domain" description="Phospholipid/glycerol acyltransferase" evidence="10">
    <location>
        <begin position="105"/>
        <end position="203"/>
    </location>
</feature>
<evidence type="ECO:0000259" key="10">
    <source>
        <dbReference type="SMART" id="SM00563"/>
    </source>
</evidence>
<evidence type="ECO:0000256" key="6">
    <source>
        <dbReference type="ARBA" id="ARBA00023098"/>
    </source>
</evidence>
<dbReference type="SMART" id="SM00563">
    <property type="entry name" value="PlsC"/>
    <property type="match status" value="1"/>
</dbReference>
<keyword evidence="8 11" id="KW-0012">Acyltransferase</keyword>
<dbReference type="Proteomes" id="UP000018208">
    <property type="component" value="Unassembled WGS sequence"/>
</dbReference>
<keyword evidence="7 9" id="KW-0472">Membrane</keyword>
<dbReference type="GO" id="GO:0016020">
    <property type="term" value="C:membrane"/>
    <property type="evidence" value="ECO:0007669"/>
    <property type="project" value="UniProtKB-SubCell"/>
</dbReference>
<reference evidence="12" key="2">
    <citation type="submission" date="2020-12" db="EMBL/GenBank/DDBJ databases">
        <title>New Spironucleus salmonicida genome in near-complete chromosomes.</title>
        <authorList>
            <person name="Xu F."/>
            <person name="Kurt Z."/>
            <person name="Jimenez-Gonzalez A."/>
            <person name="Astvaldsson A."/>
            <person name="Andersson J.O."/>
            <person name="Svard S.G."/>
        </authorList>
    </citation>
    <scope>NUCLEOTIDE SEQUENCE</scope>
    <source>
        <strain evidence="12">ATCC 50377</strain>
    </source>
</reference>
<dbReference type="Pfam" id="PF01553">
    <property type="entry name" value="Acyltransferase"/>
    <property type="match status" value="1"/>
</dbReference>
<evidence type="ECO:0000313" key="13">
    <source>
        <dbReference type="Proteomes" id="UP000018208"/>
    </source>
</evidence>
<keyword evidence="3 11" id="KW-0808">Transferase</keyword>
<keyword evidence="5 9" id="KW-1133">Transmembrane helix</keyword>
<organism evidence="11">
    <name type="scientific">Spironucleus salmonicida</name>
    <dbReference type="NCBI Taxonomy" id="348837"/>
    <lineage>
        <taxon>Eukaryota</taxon>
        <taxon>Metamonada</taxon>
        <taxon>Diplomonadida</taxon>
        <taxon>Hexamitidae</taxon>
        <taxon>Hexamitinae</taxon>
        <taxon>Spironucleus</taxon>
    </lineage>
</organism>
<dbReference type="OrthoDB" id="272512at2759"/>
<protein>
    <submittedName>
        <fullName evidence="11 12">Acyltransferase</fullName>
    </submittedName>
</protein>
<dbReference type="PANTHER" id="PTHR23063">
    <property type="entry name" value="PHOSPHOLIPID ACYLTRANSFERASE"/>
    <property type="match status" value="1"/>
</dbReference>
<dbReference type="InterPro" id="IPR002123">
    <property type="entry name" value="Plipid/glycerol_acylTrfase"/>
</dbReference>
<dbReference type="PANTHER" id="PTHR23063:SF52">
    <property type="entry name" value="LYSOPHOSPHATIDYLCHOLINE ACYLTRANSFERASE"/>
    <property type="match status" value="1"/>
</dbReference>
<dbReference type="GO" id="GO:0016746">
    <property type="term" value="F:acyltransferase activity"/>
    <property type="evidence" value="ECO:0007669"/>
    <property type="project" value="UniProtKB-KW"/>
</dbReference>
<evidence type="ECO:0000256" key="7">
    <source>
        <dbReference type="ARBA" id="ARBA00023136"/>
    </source>
</evidence>
<proteinExistence type="inferred from homology"/>
<comment type="similarity">
    <text evidence="2">Belongs to the 1-acyl-sn-glycerol-3-phosphate acyltransferase family.</text>
</comment>
<evidence type="ECO:0000256" key="3">
    <source>
        <dbReference type="ARBA" id="ARBA00022679"/>
    </source>
</evidence>
<evidence type="ECO:0000313" key="12">
    <source>
        <dbReference type="EMBL" id="KAH0570474.1"/>
    </source>
</evidence>
<reference evidence="11 12" key="1">
    <citation type="journal article" date="2014" name="PLoS Genet.">
        <title>The Genome of Spironucleus salmonicida Highlights a Fish Pathogen Adapted to Fluctuating Environments.</title>
        <authorList>
            <person name="Xu F."/>
            <person name="Jerlstrom-Hultqvist J."/>
            <person name="Einarsson E."/>
            <person name="Astvaldsson A."/>
            <person name="Svard S.G."/>
            <person name="Andersson J.O."/>
        </authorList>
    </citation>
    <scope>NUCLEOTIDE SEQUENCE</scope>
    <source>
        <strain evidence="12">ATCC 50377</strain>
    </source>
</reference>
<gene>
    <name evidence="11" type="ORF">SS50377_10442</name>
    <name evidence="12" type="ORF">SS50377_26754</name>
</gene>
<sequence length="363" mass="42852">MEDSQIKKNFGLSHDKLNPFLQYKHRFHILDMFKGILFIPIALTVIPRVLLAVIISLILYLIIKPLSYYKNTYQFCKFLIHVNLMIISALLLIFCNPFPRKVDSNYLAASHRCFLDALFLQLAYSPSFLAKNNLQEIKFLSPFIRICQPIFINRDTPENIQWPTETRILSFPQGTFSNSFTVSRFKTGIFRHSHVVIISMQYFTLLDISGAGRSKFQELIRNFCNCGFVKIKQSVVQEIQHDESVQNFSDRMGIFLAEIENSRYVPYQLNDFMYFFYNKEIEKCSNYWLKDFGWMGTQKQYNVLCKKNNLQRNQQHDKNRFSILDQQILSNLSKLQFDDDITNNQIVLQRPDYLQDNQNSINK</sequence>
<evidence type="ECO:0000256" key="9">
    <source>
        <dbReference type="SAM" id="Phobius"/>
    </source>
</evidence>
<dbReference type="AlphaFoldDB" id="V6LYB3"/>
<evidence type="ECO:0000256" key="8">
    <source>
        <dbReference type="ARBA" id="ARBA00023315"/>
    </source>
</evidence>
<evidence type="ECO:0000313" key="11">
    <source>
        <dbReference type="EMBL" id="EST49223.1"/>
    </source>
</evidence>
<name>V6LYB3_9EUKA</name>
<feature type="transmembrane region" description="Helical" evidence="9">
    <location>
        <begin position="36"/>
        <end position="63"/>
    </location>
</feature>
<evidence type="ECO:0000256" key="5">
    <source>
        <dbReference type="ARBA" id="ARBA00022989"/>
    </source>
</evidence>